<comment type="caution">
    <text evidence="1">The sequence shown here is derived from an EMBL/GenBank/DDBJ whole genome shotgun (WGS) entry which is preliminary data.</text>
</comment>
<gene>
    <name evidence="1" type="ORF">PIB30_102140</name>
</gene>
<evidence type="ECO:0000313" key="2">
    <source>
        <dbReference type="Proteomes" id="UP001341840"/>
    </source>
</evidence>
<proteinExistence type="predicted"/>
<name>A0ABU6QX24_9FABA</name>
<accession>A0ABU6QX24</accession>
<dbReference type="EMBL" id="JASCZI010003098">
    <property type="protein sequence ID" value="MED6116641.1"/>
    <property type="molecule type" value="Genomic_DNA"/>
</dbReference>
<dbReference type="Proteomes" id="UP001341840">
    <property type="component" value="Unassembled WGS sequence"/>
</dbReference>
<evidence type="ECO:0000313" key="1">
    <source>
        <dbReference type="EMBL" id="MED6116641.1"/>
    </source>
</evidence>
<sequence>MAWNCADRRLGREVRMASSFVRGRSREPIVFAGGGLSTEEFRAWQDAAFVPTQELTKKEGIKVLDFNYDVALRHGLEVEELAIQGWMSTRERLARLEKENSELKKVVAM</sequence>
<organism evidence="1 2">
    <name type="scientific">Stylosanthes scabra</name>
    <dbReference type="NCBI Taxonomy" id="79078"/>
    <lineage>
        <taxon>Eukaryota</taxon>
        <taxon>Viridiplantae</taxon>
        <taxon>Streptophyta</taxon>
        <taxon>Embryophyta</taxon>
        <taxon>Tracheophyta</taxon>
        <taxon>Spermatophyta</taxon>
        <taxon>Magnoliopsida</taxon>
        <taxon>eudicotyledons</taxon>
        <taxon>Gunneridae</taxon>
        <taxon>Pentapetalae</taxon>
        <taxon>rosids</taxon>
        <taxon>fabids</taxon>
        <taxon>Fabales</taxon>
        <taxon>Fabaceae</taxon>
        <taxon>Papilionoideae</taxon>
        <taxon>50 kb inversion clade</taxon>
        <taxon>dalbergioids sensu lato</taxon>
        <taxon>Dalbergieae</taxon>
        <taxon>Pterocarpus clade</taxon>
        <taxon>Stylosanthes</taxon>
    </lineage>
</organism>
<reference evidence="1 2" key="1">
    <citation type="journal article" date="2023" name="Plants (Basel)">
        <title>Bridging the Gap: Combining Genomics and Transcriptomics Approaches to Understand Stylosanthes scabra, an Orphan Legume from the Brazilian Caatinga.</title>
        <authorList>
            <person name="Ferreira-Neto J.R.C."/>
            <person name="da Silva M.D."/>
            <person name="Binneck E."/>
            <person name="de Melo N.F."/>
            <person name="da Silva R.H."/>
            <person name="de Melo A.L.T.M."/>
            <person name="Pandolfi V."/>
            <person name="Bustamante F.O."/>
            <person name="Brasileiro-Vidal A.C."/>
            <person name="Benko-Iseppon A.M."/>
        </authorList>
    </citation>
    <scope>NUCLEOTIDE SEQUENCE [LARGE SCALE GENOMIC DNA]</scope>
    <source>
        <tissue evidence="1">Leaves</tissue>
    </source>
</reference>
<protein>
    <submittedName>
        <fullName evidence="1">Uncharacterized protein</fullName>
    </submittedName>
</protein>
<keyword evidence="2" id="KW-1185">Reference proteome</keyword>